<evidence type="ECO:0000313" key="2">
    <source>
        <dbReference type="Proteomes" id="UP000828390"/>
    </source>
</evidence>
<dbReference type="EMBL" id="JAIWYP010000014">
    <property type="protein sequence ID" value="KAH3712096.1"/>
    <property type="molecule type" value="Genomic_DNA"/>
</dbReference>
<dbReference type="AlphaFoldDB" id="A0A9D4BPY7"/>
<keyword evidence="2" id="KW-1185">Reference proteome</keyword>
<name>A0A9D4BPY7_DREPO</name>
<proteinExistence type="predicted"/>
<evidence type="ECO:0000313" key="1">
    <source>
        <dbReference type="EMBL" id="KAH3712096.1"/>
    </source>
</evidence>
<comment type="caution">
    <text evidence="1">The sequence shown here is derived from an EMBL/GenBank/DDBJ whole genome shotgun (WGS) entry which is preliminary data.</text>
</comment>
<reference evidence="1" key="1">
    <citation type="journal article" date="2019" name="bioRxiv">
        <title>The Genome of the Zebra Mussel, Dreissena polymorpha: A Resource for Invasive Species Research.</title>
        <authorList>
            <person name="McCartney M.A."/>
            <person name="Auch B."/>
            <person name="Kono T."/>
            <person name="Mallez S."/>
            <person name="Zhang Y."/>
            <person name="Obille A."/>
            <person name="Becker A."/>
            <person name="Abrahante J.E."/>
            <person name="Garbe J."/>
            <person name="Badalamenti J.P."/>
            <person name="Herman A."/>
            <person name="Mangelson H."/>
            <person name="Liachko I."/>
            <person name="Sullivan S."/>
            <person name="Sone E.D."/>
            <person name="Koren S."/>
            <person name="Silverstein K.A.T."/>
            <person name="Beckman K.B."/>
            <person name="Gohl D.M."/>
        </authorList>
    </citation>
    <scope>NUCLEOTIDE SEQUENCE</scope>
    <source>
        <strain evidence="1">Duluth1</strain>
        <tissue evidence="1">Whole animal</tissue>
    </source>
</reference>
<sequence>MGMSNAEFQWKFRQLRDADNNRREYLLKSKGKYRNATEIDPLVVPFSVDGTINEEPETGENNIPPGCC</sequence>
<gene>
    <name evidence="1" type="ORF">DPMN_071775</name>
</gene>
<protein>
    <submittedName>
        <fullName evidence="1">Uncharacterized protein</fullName>
    </submittedName>
</protein>
<dbReference type="Proteomes" id="UP000828390">
    <property type="component" value="Unassembled WGS sequence"/>
</dbReference>
<organism evidence="1 2">
    <name type="scientific">Dreissena polymorpha</name>
    <name type="common">Zebra mussel</name>
    <name type="synonym">Mytilus polymorpha</name>
    <dbReference type="NCBI Taxonomy" id="45954"/>
    <lineage>
        <taxon>Eukaryota</taxon>
        <taxon>Metazoa</taxon>
        <taxon>Spiralia</taxon>
        <taxon>Lophotrochozoa</taxon>
        <taxon>Mollusca</taxon>
        <taxon>Bivalvia</taxon>
        <taxon>Autobranchia</taxon>
        <taxon>Heteroconchia</taxon>
        <taxon>Euheterodonta</taxon>
        <taxon>Imparidentia</taxon>
        <taxon>Neoheterodontei</taxon>
        <taxon>Myida</taxon>
        <taxon>Dreissenoidea</taxon>
        <taxon>Dreissenidae</taxon>
        <taxon>Dreissena</taxon>
    </lineage>
</organism>
<accession>A0A9D4BPY7</accession>
<reference evidence="1" key="2">
    <citation type="submission" date="2020-11" db="EMBL/GenBank/DDBJ databases">
        <authorList>
            <person name="McCartney M.A."/>
            <person name="Auch B."/>
            <person name="Kono T."/>
            <person name="Mallez S."/>
            <person name="Becker A."/>
            <person name="Gohl D.M."/>
            <person name="Silverstein K.A.T."/>
            <person name="Koren S."/>
            <person name="Bechman K.B."/>
            <person name="Herman A."/>
            <person name="Abrahante J.E."/>
            <person name="Garbe J."/>
        </authorList>
    </citation>
    <scope>NUCLEOTIDE SEQUENCE</scope>
    <source>
        <strain evidence="1">Duluth1</strain>
        <tissue evidence="1">Whole animal</tissue>
    </source>
</reference>